<dbReference type="Gene3D" id="3.30.70.270">
    <property type="match status" value="1"/>
</dbReference>
<evidence type="ECO:0000256" key="1">
    <source>
        <dbReference type="ARBA" id="ARBA00012528"/>
    </source>
</evidence>
<keyword evidence="5" id="KW-1185">Reference proteome</keyword>
<organism evidence="4 5">
    <name type="scientific">Vibrio paucivorans</name>
    <dbReference type="NCBI Taxonomy" id="2829489"/>
    <lineage>
        <taxon>Bacteria</taxon>
        <taxon>Pseudomonadati</taxon>
        <taxon>Pseudomonadota</taxon>
        <taxon>Gammaproteobacteria</taxon>
        <taxon>Vibrionales</taxon>
        <taxon>Vibrionaceae</taxon>
        <taxon>Vibrio</taxon>
    </lineage>
</organism>
<dbReference type="PROSITE" id="PS50887">
    <property type="entry name" value="GGDEF"/>
    <property type="match status" value="1"/>
</dbReference>
<dbReference type="InterPro" id="IPR043128">
    <property type="entry name" value="Rev_trsase/Diguanyl_cyclase"/>
</dbReference>
<sequence>MKSTFSAALADNPDMMHVIFESLPEPTFLINKAGVYIEAWGGTDTKRHHNPSAIVGLTQYEVLPADKAIWFSQVIVDTIESGTPTELEYDLDPKSLSCFDGIEGPTEVQSFSALIIPLPGLDCVIWTVRNISEYKRALDTLAKQQLELEKLTYVDHLTQVYNRYALDALLPDALELAKLKQTSATLLMIDIDSFKGYNDQYGHLKGDEVLRSISTAMLKWGTKGELCFRYGGDEFLVFVTGLRESDCIERAEQLQREIQKLAIPNESSKVSDILSVTIGIEHCEHIPEIMTVEKFVGIADNALFRAKNSQRGTIHVIKISYVADLQSFFPALCGGSI</sequence>
<dbReference type="EC" id="2.7.7.65" evidence="1"/>
<dbReference type="SUPFAM" id="SSF55073">
    <property type="entry name" value="Nucleotide cyclase"/>
    <property type="match status" value="1"/>
</dbReference>
<dbReference type="GO" id="GO:0043709">
    <property type="term" value="P:cell adhesion involved in single-species biofilm formation"/>
    <property type="evidence" value="ECO:0007669"/>
    <property type="project" value="TreeGrafter"/>
</dbReference>
<evidence type="ECO:0000313" key="4">
    <source>
        <dbReference type="EMBL" id="MCW8332782.1"/>
    </source>
</evidence>
<proteinExistence type="predicted"/>
<dbReference type="InterPro" id="IPR050469">
    <property type="entry name" value="Diguanylate_Cyclase"/>
</dbReference>
<evidence type="ECO:0000259" key="3">
    <source>
        <dbReference type="PROSITE" id="PS50887"/>
    </source>
</evidence>
<evidence type="ECO:0000256" key="2">
    <source>
        <dbReference type="ARBA" id="ARBA00034247"/>
    </source>
</evidence>
<dbReference type="InterPro" id="IPR029787">
    <property type="entry name" value="Nucleotide_cyclase"/>
</dbReference>
<dbReference type="GO" id="GO:0052621">
    <property type="term" value="F:diguanylate cyclase activity"/>
    <property type="evidence" value="ECO:0007669"/>
    <property type="project" value="UniProtKB-EC"/>
</dbReference>
<dbReference type="GO" id="GO:1902201">
    <property type="term" value="P:negative regulation of bacterial-type flagellum-dependent cell motility"/>
    <property type="evidence" value="ECO:0007669"/>
    <property type="project" value="TreeGrafter"/>
</dbReference>
<gene>
    <name evidence="4" type="ORF">MD483_02920</name>
</gene>
<protein>
    <recommendedName>
        <fullName evidence="1">diguanylate cyclase</fullName>
        <ecNumber evidence="1">2.7.7.65</ecNumber>
    </recommendedName>
</protein>
<dbReference type="Proteomes" id="UP001155586">
    <property type="component" value="Unassembled WGS sequence"/>
</dbReference>
<dbReference type="CDD" id="cd01949">
    <property type="entry name" value="GGDEF"/>
    <property type="match status" value="1"/>
</dbReference>
<dbReference type="InterPro" id="IPR000160">
    <property type="entry name" value="GGDEF_dom"/>
</dbReference>
<evidence type="ECO:0000313" key="5">
    <source>
        <dbReference type="Proteomes" id="UP001155586"/>
    </source>
</evidence>
<dbReference type="SMART" id="SM00267">
    <property type="entry name" value="GGDEF"/>
    <property type="match status" value="1"/>
</dbReference>
<dbReference type="PANTHER" id="PTHR45138:SF9">
    <property type="entry name" value="DIGUANYLATE CYCLASE DGCM-RELATED"/>
    <property type="match status" value="1"/>
</dbReference>
<dbReference type="AlphaFoldDB" id="A0A9X3CBQ8"/>
<dbReference type="EMBL" id="JAKRRX010000009">
    <property type="protein sequence ID" value="MCW8332782.1"/>
    <property type="molecule type" value="Genomic_DNA"/>
</dbReference>
<comment type="caution">
    <text evidence="4">The sequence shown here is derived from an EMBL/GenBank/DDBJ whole genome shotgun (WGS) entry which is preliminary data.</text>
</comment>
<dbReference type="NCBIfam" id="TIGR00254">
    <property type="entry name" value="GGDEF"/>
    <property type="match status" value="1"/>
</dbReference>
<dbReference type="RefSeq" id="WP_265686502.1">
    <property type="nucleotide sequence ID" value="NZ_JAKRRX010000009.1"/>
</dbReference>
<dbReference type="Pfam" id="PF00990">
    <property type="entry name" value="GGDEF"/>
    <property type="match status" value="1"/>
</dbReference>
<comment type="catalytic activity">
    <reaction evidence="2">
        <text>2 GTP = 3',3'-c-di-GMP + 2 diphosphate</text>
        <dbReference type="Rhea" id="RHEA:24898"/>
        <dbReference type="ChEBI" id="CHEBI:33019"/>
        <dbReference type="ChEBI" id="CHEBI:37565"/>
        <dbReference type="ChEBI" id="CHEBI:58805"/>
        <dbReference type="EC" id="2.7.7.65"/>
    </reaction>
</comment>
<reference evidence="4" key="1">
    <citation type="submission" date="2022-02" db="EMBL/GenBank/DDBJ databases">
        <title>Vibrio sp. nov., a new bacterium isolated from Bohai sea, China.</title>
        <authorList>
            <person name="Yuan Y."/>
        </authorList>
    </citation>
    <scope>NUCLEOTIDE SEQUENCE</scope>
    <source>
        <strain evidence="4">DBSS07</strain>
    </source>
</reference>
<dbReference type="PANTHER" id="PTHR45138">
    <property type="entry name" value="REGULATORY COMPONENTS OF SENSORY TRANSDUCTION SYSTEM"/>
    <property type="match status" value="1"/>
</dbReference>
<accession>A0A9X3CBQ8</accession>
<name>A0A9X3CBQ8_9VIBR</name>
<feature type="domain" description="GGDEF" evidence="3">
    <location>
        <begin position="182"/>
        <end position="319"/>
    </location>
</feature>
<dbReference type="GO" id="GO:0005886">
    <property type="term" value="C:plasma membrane"/>
    <property type="evidence" value="ECO:0007669"/>
    <property type="project" value="TreeGrafter"/>
</dbReference>